<feature type="signal peptide" evidence="1">
    <location>
        <begin position="1"/>
        <end position="35"/>
    </location>
</feature>
<accession>A0ABD3NRL4</accession>
<protein>
    <submittedName>
        <fullName evidence="2">Uncharacterized protein</fullName>
    </submittedName>
</protein>
<dbReference type="EMBL" id="JALLAZ020001301">
    <property type="protein sequence ID" value="KAL3777261.1"/>
    <property type="molecule type" value="Genomic_DNA"/>
</dbReference>
<proteinExistence type="predicted"/>
<feature type="chain" id="PRO_5044763844" evidence="1">
    <location>
        <begin position="36"/>
        <end position="472"/>
    </location>
</feature>
<reference evidence="2 3" key="1">
    <citation type="submission" date="2024-10" db="EMBL/GenBank/DDBJ databases">
        <title>Updated reference genomes for cyclostephanoid diatoms.</title>
        <authorList>
            <person name="Roberts W.R."/>
            <person name="Alverson A.J."/>
        </authorList>
    </citation>
    <scope>NUCLEOTIDE SEQUENCE [LARGE SCALE GENOMIC DNA]</scope>
    <source>
        <strain evidence="2 3">AJA276-08</strain>
    </source>
</reference>
<dbReference type="AlphaFoldDB" id="A0ABD3NRL4"/>
<gene>
    <name evidence="2" type="ORF">ACHAW5_005410</name>
</gene>
<dbReference type="Proteomes" id="UP001530315">
    <property type="component" value="Unassembled WGS sequence"/>
</dbReference>
<evidence type="ECO:0000256" key="1">
    <source>
        <dbReference type="SAM" id="SignalP"/>
    </source>
</evidence>
<comment type="caution">
    <text evidence="2">The sequence shown here is derived from an EMBL/GenBank/DDBJ whole genome shotgun (WGS) entry which is preliminary data.</text>
</comment>
<evidence type="ECO:0000313" key="2">
    <source>
        <dbReference type="EMBL" id="KAL3777261.1"/>
    </source>
</evidence>
<keyword evidence="1" id="KW-0732">Signal</keyword>
<name>A0ABD3NRL4_9STRA</name>
<evidence type="ECO:0000313" key="3">
    <source>
        <dbReference type="Proteomes" id="UP001530315"/>
    </source>
</evidence>
<sequence length="472" mass="51029">MFLSRASACRRILVPPGRSFVLLASLFFVLLRVGAFAPSPNACSCRARPRRAAARAVDLDRAREGDEDVGRGRASIGPAKPRLASALEISIGCVIRTLLVRSSDSFDLDVRASSNRNLLRGEVDGIAFSARNCILRFGILSLRRSDVAASNLRLGYLPLVLPLSPFLVWRLRSYLWPAALVACMMPSSRATLRSAWVRLLRALGTRPSRIDFSFTVSEDDINRSLALRFGLRAVLRSLVENSVVGAAAALADDVRSGREERDRRRGGGRGGILPLLPFGGVLDDGGRADDAKDAMALIIPKSDSQQRLGLASDLLSATKFDLKNASFDDGRIVLRAEATTPNEEGSVAAAGEKKRALPFTIRARLEPASSADAADRRPTLGGLPRRGYCDALGFASPDCRLNTNPLTAGTLIGRLIPDVLWIPFGSGVAFPFGRRCRIHRAEISPEKDGNDREVCRIDGSLTAFATEDDPQP</sequence>
<organism evidence="2 3">
    <name type="scientific">Stephanodiscus triporus</name>
    <dbReference type="NCBI Taxonomy" id="2934178"/>
    <lineage>
        <taxon>Eukaryota</taxon>
        <taxon>Sar</taxon>
        <taxon>Stramenopiles</taxon>
        <taxon>Ochrophyta</taxon>
        <taxon>Bacillariophyta</taxon>
        <taxon>Coscinodiscophyceae</taxon>
        <taxon>Thalassiosirophycidae</taxon>
        <taxon>Stephanodiscales</taxon>
        <taxon>Stephanodiscaceae</taxon>
        <taxon>Stephanodiscus</taxon>
    </lineage>
</organism>
<keyword evidence="3" id="KW-1185">Reference proteome</keyword>